<protein>
    <submittedName>
        <fullName evidence="1">ABC transporter, ATP-binding protein</fullName>
    </submittedName>
</protein>
<feature type="non-terminal residue" evidence="1">
    <location>
        <position position="1"/>
    </location>
</feature>
<keyword evidence="1" id="KW-0547">Nucleotide-binding</keyword>
<name>K1T3I9_9ZZZZ</name>
<gene>
    <name evidence="1" type="ORF">OBE_08125</name>
</gene>
<accession>K1T3I9</accession>
<dbReference type="EMBL" id="AJWZ01005599">
    <property type="protein sequence ID" value="EKC62134.1"/>
    <property type="molecule type" value="Genomic_DNA"/>
</dbReference>
<reference evidence="1" key="1">
    <citation type="journal article" date="2013" name="Environ. Microbiol.">
        <title>Microbiota from the distal guts of lean and obese adolescents exhibit partial functional redundancy besides clear differences in community structure.</title>
        <authorList>
            <person name="Ferrer M."/>
            <person name="Ruiz A."/>
            <person name="Lanza F."/>
            <person name="Haange S.B."/>
            <person name="Oberbach A."/>
            <person name="Till H."/>
            <person name="Bargiela R."/>
            <person name="Campoy C."/>
            <person name="Segura M.T."/>
            <person name="Richter M."/>
            <person name="von Bergen M."/>
            <person name="Seifert J."/>
            <person name="Suarez A."/>
        </authorList>
    </citation>
    <scope>NUCLEOTIDE SEQUENCE</scope>
</reference>
<comment type="caution">
    <text evidence="1">The sequence shown here is derived from an EMBL/GenBank/DDBJ whole genome shotgun (WGS) entry which is preliminary data.</text>
</comment>
<evidence type="ECO:0000313" key="1">
    <source>
        <dbReference type="EMBL" id="EKC62134.1"/>
    </source>
</evidence>
<dbReference type="AlphaFoldDB" id="K1T3I9"/>
<keyword evidence="1" id="KW-0067">ATP-binding</keyword>
<dbReference type="GO" id="GO:0005524">
    <property type="term" value="F:ATP binding"/>
    <property type="evidence" value="ECO:0007669"/>
    <property type="project" value="UniProtKB-KW"/>
</dbReference>
<organism evidence="1">
    <name type="scientific">human gut metagenome</name>
    <dbReference type="NCBI Taxonomy" id="408170"/>
    <lineage>
        <taxon>unclassified sequences</taxon>
        <taxon>metagenomes</taxon>
        <taxon>organismal metagenomes</taxon>
    </lineage>
</organism>
<sequence length="69" mass="7550">RVIVMNDGLVVMDGKPREVFTRKKELEDIGLAVPDTVSLLFSLREAGMDVPVDAITVEECADAIAKNFT</sequence>
<proteinExistence type="predicted"/>